<evidence type="ECO:0000256" key="5">
    <source>
        <dbReference type="ARBA" id="ARBA00022989"/>
    </source>
</evidence>
<feature type="transmembrane region" description="Helical" evidence="8">
    <location>
        <begin position="210"/>
        <end position="230"/>
    </location>
</feature>
<dbReference type="Pfam" id="PF19040">
    <property type="entry name" value="SGNH"/>
    <property type="match status" value="1"/>
</dbReference>
<comment type="subcellular location">
    <subcellularLocation>
        <location evidence="1">Cell membrane</location>
        <topology evidence="1">Multi-pass membrane protein</topology>
    </subcellularLocation>
</comment>
<keyword evidence="3" id="KW-0808">Transferase</keyword>
<feature type="transmembrane region" description="Helical" evidence="8">
    <location>
        <begin position="59"/>
        <end position="79"/>
    </location>
</feature>
<evidence type="ECO:0000256" key="4">
    <source>
        <dbReference type="ARBA" id="ARBA00022692"/>
    </source>
</evidence>
<feature type="transmembrane region" description="Helical" evidence="8">
    <location>
        <begin position="178"/>
        <end position="198"/>
    </location>
</feature>
<keyword evidence="7 11" id="KW-0012">Acyltransferase</keyword>
<evidence type="ECO:0000313" key="11">
    <source>
        <dbReference type="EMBL" id="MEP0821049.1"/>
    </source>
</evidence>
<dbReference type="InterPro" id="IPR002656">
    <property type="entry name" value="Acyl_transf_3_dom"/>
</dbReference>
<feature type="transmembrane region" description="Helical" evidence="8">
    <location>
        <begin position="129"/>
        <end position="146"/>
    </location>
</feature>
<feature type="transmembrane region" description="Helical" evidence="8">
    <location>
        <begin position="236"/>
        <end position="254"/>
    </location>
</feature>
<name>A0ABV0JGX7_9CYAN</name>
<keyword evidence="2" id="KW-1003">Cell membrane</keyword>
<dbReference type="PANTHER" id="PTHR23028:SF53">
    <property type="entry name" value="ACYL_TRANSF_3 DOMAIN-CONTAINING PROTEIN"/>
    <property type="match status" value="1"/>
</dbReference>
<dbReference type="InterPro" id="IPR043968">
    <property type="entry name" value="SGNH"/>
</dbReference>
<dbReference type="EMBL" id="JAMPKM010000062">
    <property type="protein sequence ID" value="MEP0821049.1"/>
    <property type="molecule type" value="Genomic_DNA"/>
</dbReference>
<keyword evidence="4 8" id="KW-0812">Transmembrane</keyword>
<evidence type="ECO:0000256" key="3">
    <source>
        <dbReference type="ARBA" id="ARBA00022679"/>
    </source>
</evidence>
<organism evidence="11 12">
    <name type="scientific">Trichocoleus desertorum GB2-A4</name>
    <dbReference type="NCBI Taxonomy" id="2933944"/>
    <lineage>
        <taxon>Bacteria</taxon>
        <taxon>Bacillati</taxon>
        <taxon>Cyanobacteriota</taxon>
        <taxon>Cyanophyceae</taxon>
        <taxon>Leptolyngbyales</taxon>
        <taxon>Trichocoleusaceae</taxon>
        <taxon>Trichocoleus</taxon>
    </lineage>
</organism>
<feature type="transmembrane region" description="Helical" evidence="8">
    <location>
        <begin position="153"/>
        <end position="172"/>
    </location>
</feature>
<feature type="transmembrane region" description="Helical" evidence="8">
    <location>
        <begin position="332"/>
        <end position="353"/>
    </location>
</feature>
<dbReference type="Proteomes" id="UP001464891">
    <property type="component" value="Unassembled WGS sequence"/>
</dbReference>
<dbReference type="Gene3D" id="3.40.50.1110">
    <property type="entry name" value="SGNH hydrolase"/>
    <property type="match status" value="1"/>
</dbReference>
<feature type="transmembrane region" description="Helical" evidence="8">
    <location>
        <begin position="17"/>
        <end position="38"/>
    </location>
</feature>
<feature type="transmembrane region" description="Helical" evidence="8">
    <location>
        <begin position="289"/>
        <end position="311"/>
    </location>
</feature>
<evidence type="ECO:0000259" key="10">
    <source>
        <dbReference type="Pfam" id="PF19040"/>
    </source>
</evidence>
<sequence>MTAVIINHFNKDLLPSGYLGVDVFFVISGFVITSSLAGRSSQNFRDFLVGFYTRRIKRLVPALVLFVLITGVLVCLFNPSPSFSLKTGIASLFGLSNLYLLKQSTNYFAASTELNIFTHTWSLGVEEQFYLLFPFLAWFTGFGRLATKGARNLFWVTGTLSVASLIAFVYVYQTNQPAAYFLMPSRLWELSAGCLLFLSLKPSNRFLRALGHLPPLITTGAVVAVLFVPLQFAVQATVAVVVLTAVLITCLRPGTAAYGLFTHPQVVYIGLISYSLYLWHWGVLSLSRWIIGIHWWTVPFQIALMLLLSITSYRYVETPLRRSDWSAVRWQAIGYGMAASVSVAVVLFVLVQIPNLSLYVGRRPSLVAVGVSSLMDVYPLEQANSLWKGGKCILTDSSQVGKRILIEDCTLGNFSNAKKRVMVLGNSFSAAFTQAFDDLVISDGYSVTITSSSGASPVKEIPNKTTIWGKSNDYYWDSVVPSLISRLRTGDWVFLINDMAEFSPKHRTSETDERLKQLENGLEALSVKLSTRGIRLAVLHGIPFAREAKCDPVVAAEQWFSPFGTPCKLPRKSESLRRRDNLNKVLTSLQLRGKLRIVDVFDVFCPEEQCTYNAKNGQLLYRDEFSHPSVEGARLSAPIIRKVLTSS</sequence>
<evidence type="ECO:0000256" key="7">
    <source>
        <dbReference type="ARBA" id="ARBA00023315"/>
    </source>
</evidence>
<evidence type="ECO:0000256" key="6">
    <source>
        <dbReference type="ARBA" id="ARBA00023136"/>
    </source>
</evidence>
<evidence type="ECO:0000256" key="8">
    <source>
        <dbReference type="SAM" id="Phobius"/>
    </source>
</evidence>
<dbReference type="SUPFAM" id="SSF52266">
    <property type="entry name" value="SGNH hydrolase"/>
    <property type="match status" value="1"/>
</dbReference>
<evidence type="ECO:0000259" key="9">
    <source>
        <dbReference type="Pfam" id="PF01757"/>
    </source>
</evidence>
<reference evidence="11 12" key="1">
    <citation type="submission" date="2022-04" db="EMBL/GenBank/DDBJ databases">
        <title>Positive selection, recombination, and allopatry shape intraspecific diversity of widespread and dominant cyanobacteria.</title>
        <authorList>
            <person name="Wei J."/>
            <person name="Shu W."/>
            <person name="Hu C."/>
        </authorList>
    </citation>
    <scope>NUCLEOTIDE SEQUENCE [LARGE SCALE GENOMIC DNA]</scope>
    <source>
        <strain evidence="11 12">GB2-A4</strain>
    </source>
</reference>
<feature type="domain" description="Acyltransferase 3" evidence="9">
    <location>
        <begin position="15"/>
        <end position="312"/>
    </location>
</feature>
<proteinExistence type="predicted"/>
<accession>A0ABV0JGX7</accession>
<protein>
    <submittedName>
        <fullName evidence="11">Acyltransferase</fullName>
    </submittedName>
</protein>
<feature type="domain" description="SGNH" evidence="10">
    <location>
        <begin position="403"/>
        <end position="641"/>
    </location>
</feature>
<dbReference type="Pfam" id="PF01757">
    <property type="entry name" value="Acyl_transf_3"/>
    <property type="match status" value="1"/>
</dbReference>
<gene>
    <name evidence="11" type="ORF">NC998_28795</name>
</gene>
<dbReference type="PANTHER" id="PTHR23028">
    <property type="entry name" value="ACETYLTRANSFERASE"/>
    <property type="match status" value="1"/>
</dbReference>
<feature type="transmembrane region" description="Helical" evidence="8">
    <location>
        <begin position="266"/>
        <end position="283"/>
    </location>
</feature>
<dbReference type="InterPro" id="IPR036514">
    <property type="entry name" value="SGNH_hydro_sf"/>
</dbReference>
<keyword evidence="6 8" id="KW-0472">Membrane</keyword>
<dbReference type="InterPro" id="IPR050879">
    <property type="entry name" value="Acyltransferase_3"/>
</dbReference>
<evidence type="ECO:0000313" key="12">
    <source>
        <dbReference type="Proteomes" id="UP001464891"/>
    </source>
</evidence>
<comment type="caution">
    <text evidence="11">The sequence shown here is derived from an EMBL/GenBank/DDBJ whole genome shotgun (WGS) entry which is preliminary data.</text>
</comment>
<keyword evidence="5 8" id="KW-1133">Transmembrane helix</keyword>
<keyword evidence="12" id="KW-1185">Reference proteome</keyword>
<dbReference type="GO" id="GO:0016746">
    <property type="term" value="F:acyltransferase activity"/>
    <property type="evidence" value="ECO:0007669"/>
    <property type="project" value="UniProtKB-KW"/>
</dbReference>
<evidence type="ECO:0000256" key="1">
    <source>
        <dbReference type="ARBA" id="ARBA00004651"/>
    </source>
</evidence>
<evidence type="ECO:0000256" key="2">
    <source>
        <dbReference type="ARBA" id="ARBA00022475"/>
    </source>
</evidence>